<protein>
    <submittedName>
        <fullName evidence="1">Uncharacterized protein</fullName>
    </submittedName>
</protein>
<reference evidence="1 2" key="1">
    <citation type="submission" date="2018-11" db="EMBL/GenBank/DDBJ databases">
        <authorList>
            <consortium name="Pathogen Informatics"/>
        </authorList>
    </citation>
    <scope>NUCLEOTIDE SEQUENCE [LARGE SCALE GENOMIC DNA]</scope>
</reference>
<dbReference type="InterPro" id="IPR035127">
    <property type="entry name" value="SL4P"/>
</dbReference>
<dbReference type="AlphaFoldDB" id="A0A3P6QZ06"/>
<proteinExistence type="predicted"/>
<sequence>MADENSVSFKFHVRLTSAFSIKYKDKNDLYKKFLKKAKRHGFPVKGKFYGSNLDGDIRVIRNADELLATLEDHYKQKSTFRARQV</sequence>
<accession>A0A3P6QZ06</accession>
<evidence type="ECO:0000313" key="2">
    <source>
        <dbReference type="Proteomes" id="UP000271889"/>
    </source>
</evidence>
<organism evidence="1 2">
    <name type="scientific">Cylicostephanus goldi</name>
    <name type="common">Nematode worm</name>
    <dbReference type="NCBI Taxonomy" id="71465"/>
    <lineage>
        <taxon>Eukaryota</taxon>
        <taxon>Metazoa</taxon>
        <taxon>Ecdysozoa</taxon>
        <taxon>Nematoda</taxon>
        <taxon>Chromadorea</taxon>
        <taxon>Rhabditida</taxon>
        <taxon>Rhabditina</taxon>
        <taxon>Rhabditomorpha</taxon>
        <taxon>Strongyloidea</taxon>
        <taxon>Strongylidae</taxon>
        <taxon>Cylicostephanus</taxon>
    </lineage>
</organism>
<dbReference type="Pfam" id="PF17618">
    <property type="entry name" value="SL4P"/>
    <property type="match status" value="1"/>
</dbReference>
<dbReference type="EMBL" id="UYRV01006964">
    <property type="protein sequence ID" value="VDK54169.1"/>
    <property type="molecule type" value="Genomic_DNA"/>
</dbReference>
<evidence type="ECO:0000313" key="1">
    <source>
        <dbReference type="EMBL" id="VDK54169.1"/>
    </source>
</evidence>
<dbReference type="Proteomes" id="UP000271889">
    <property type="component" value="Unassembled WGS sequence"/>
</dbReference>
<dbReference type="OrthoDB" id="5868217at2759"/>
<name>A0A3P6QZ06_CYLGO</name>
<gene>
    <name evidence="1" type="ORF">CGOC_LOCUS2921</name>
</gene>
<keyword evidence="2" id="KW-1185">Reference proteome</keyword>